<protein>
    <recommendedName>
        <fullName evidence="3">Collagen triple helix repeat</fullName>
    </recommendedName>
</protein>
<feature type="compositionally biased region" description="Low complexity" evidence="1">
    <location>
        <begin position="699"/>
        <end position="718"/>
    </location>
</feature>
<proteinExistence type="predicted"/>
<dbReference type="Pfam" id="PF01391">
    <property type="entry name" value="Collagen"/>
    <property type="match status" value="1"/>
</dbReference>
<sequence length="941" mass="94388">MTDYTGPTGYTGWTGATGPMGTALNTGATGATGPRGFTGFTGPMGTALNTGATGATGPRGFTGSTGSISYFSLPYTSTHVIVAPTASGSTLTSDGTNGTFFGSVLSATNAYVTGVLGSTTSQYNGLIAFTTTQSLAPTPLDYYGFQVVNVGTQIAVVNGSGFGLIVNRSATDVYAVRYDGINVLYYINGALVYTQAATLTTLYAGAYVFGVGLPITGFQWGNQVVGPTGSTGPTGPVFVLPYTAIGAVSVASTPNGLAITGNGGAFGAGGGISSLLPNSIGYVTANLGNLTQLGLGDDLTNTYGFETTGARDDFGSGYYRFLVAGGESNLFVAYPYSPSDTFGVYYDGTTVSYYQNGSLVKSVTYPGHGGIRAWAYVYPYNSLDQYGPVTNFSWQSQVPGPIGVTGPQGYTGYTGPRGPQGDTGSILIPAYAVEPNTGGGASVTTSTPTSSGIVFAIPIGGYGGGFTSPLGATPAFIQFTCANPTLPTEGGLDVNLQPGSVQTRGGNAYGLAVTSSGTAVNVIVSNSVASTITIAVTTSTLFYVLTDSINVFYYINGTLRYQTPISGTIGVLGAYGLMTNTTGSGTQSMLSTWGTQAIGPTGQRGATGYTGMSGSQGPMGTALNTGATGWTGRTGPTGAKGAVGDVGPQGYSGYSGATGPTGSVGYTGPTGVTGYTGWTGCTGPMGTALNTGSTGATGATGLTGWTGPRGLQGIQGIQGADGGNGNDGAPGPPGPQGPIGPQGPQGPIGDRGIRGDTGPNYTGSTGWTGRTGWTGLTGCTGPRGLQGIPGSAVNTGATGPPGTIGYIGARGPAGPPGPQGVRGASGEAMNTGATGPTGNGFYARTYILQQGTPPVLPLGQSTRILFATPELTNWFVDLPTPTAVGDFAYVEQVTDNPFVNVLYRTPNSNYMTAIGQVQVSFVWSNTWLCSVYTASSFSNIS</sequence>
<feature type="region of interest" description="Disordered" evidence="1">
    <location>
        <begin position="699"/>
        <end position="835"/>
    </location>
</feature>
<dbReference type="GO" id="GO:0030198">
    <property type="term" value="P:extracellular matrix organization"/>
    <property type="evidence" value="ECO:0007669"/>
    <property type="project" value="TreeGrafter"/>
</dbReference>
<dbReference type="PANTHER" id="PTHR24023:SF1095">
    <property type="entry name" value="EGF-LIKE DOMAIN-CONTAINING PROTEIN"/>
    <property type="match status" value="1"/>
</dbReference>
<dbReference type="InterPro" id="IPR008160">
    <property type="entry name" value="Collagen"/>
</dbReference>
<dbReference type="EMBL" id="MN740402">
    <property type="protein sequence ID" value="QHU04622.1"/>
    <property type="molecule type" value="Genomic_DNA"/>
</dbReference>
<name>A0A6C0JG61_9ZZZZ</name>
<accession>A0A6C0JG61</accession>
<dbReference type="InterPro" id="IPR050149">
    <property type="entry name" value="Collagen_superfamily"/>
</dbReference>
<dbReference type="PANTHER" id="PTHR24023">
    <property type="entry name" value="COLLAGEN ALPHA"/>
    <property type="match status" value="1"/>
</dbReference>
<evidence type="ECO:0000256" key="1">
    <source>
        <dbReference type="SAM" id="MobiDB-lite"/>
    </source>
</evidence>
<feature type="compositionally biased region" description="Gly residues" evidence="1">
    <location>
        <begin position="719"/>
        <end position="728"/>
    </location>
</feature>
<reference evidence="2" key="1">
    <citation type="journal article" date="2020" name="Nature">
        <title>Giant virus diversity and host interactions through global metagenomics.</title>
        <authorList>
            <person name="Schulz F."/>
            <person name="Roux S."/>
            <person name="Paez-Espino D."/>
            <person name="Jungbluth S."/>
            <person name="Walsh D.A."/>
            <person name="Denef V.J."/>
            <person name="McMahon K.D."/>
            <person name="Konstantinidis K.T."/>
            <person name="Eloe-Fadrosh E.A."/>
            <person name="Kyrpides N.C."/>
            <person name="Woyke T."/>
        </authorList>
    </citation>
    <scope>NUCLEOTIDE SEQUENCE</scope>
    <source>
        <strain evidence="2">GVMAG-M-3300027708-51</strain>
    </source>
</reference>
<evidence type="ECO:0000313" key="2">
    <source>
        <dbReference type="EMBL" id="QHU04622.1"/>
    </source>
</evidence>
<dbReference type="GO" id="GO:0030020">
    <property type="term" value="F:extracellular matrix structural constituent conferring tensile strength"/>
    <property type="evidence" value="ECO:0007669"/>
    <property type="project" value="TreeGrafter"/>
</dbReference>
<dbReference type="GO" id="GO:0031012">
    <property type="term" value="C:extracellular matrix"/>
    <property type="evidence" value="ECO:0007669"/>
    <property type="project" value="TreeGrafter"/>
</dbReference>
<dbReference type="AlphaFoldDB" id="A0A6C0JG61"/>
<feature type="compositionally biased region" description="Low complexity" evidence="1">
    <location>
        <begin position="745"/>
        <end position="780"/>
    </location>
</feature>
<organism evidence="2">
    <name type="scientific">viral metagenome</name>
    <dbReference type="NCBI Taxonomy" id="1070528"/>
    <lineage>
        <taxon>unclassified sequences</taxon>
        <taxon>metagenomes</taxon>
        <taxon>organismal metagenomes</taxon>
    </lineage>
</organism>
<dbReference type="GO" id="GO:0005615">
    <property type="term" value="C:extracellular space"/>
    <property type="evidence" value="ECO:0007669"/>
    <property type="project" value="TreeGrafter"/>
</dbReference>
<evidence type="ECO:0008006" key="3">
    <source>
        <dbReference type="Google" id="ProtNLM"/>
    </source>
</evidence>